<organism evidence="1 2">
    <name type="scientific">Shewanella khirikhana</name>
    <dbReference type="NCBI Taxonomy" id="1965282"/>
    <lineage>
        <taxon>Bacteria</taxon>
        <taxon>Pseudomonadati</taxon>
        <taxon>Pseudomonadota</taxon>
        <taxon>Gammaproteobacteria</taxon>
        <taxon>Alteromonadales</taxon>
        <taxon>Shewanellaceae</taxon>
        <taxon>Shewanella</taxon>
    </lineage>
</organism>
<reference evidence="2" key="1">
    <citation type="submission" date="2017-03" db="EMBL/GenBank/DDBJ databases">
        <title>Full genome sequence of a non-lethal Shewanella isolate that potentiates virulence of Vibio parahaemolyticus causing acute hepatopancreatic necrosis disease (AHPND) in shrimp.</title>
        <authorList>
            <person name="Prachumwat A."/>
            <person name="Sritunyalucksana K."/>
        </authorList>
    </citation>
    <scope>NUCLEOTIDE SEQUENCE [LARGE SCALE GENOMIC DNA]</scope>
    <source>
        <strain evidence="2">TH2012</strain>
    </source>
</reference>
<protein>
    <submittedName>
        <fullName evidence="1">Uncharacterized protein</fullName>
    </submittedName>
</protein>
<dbReference type="Proteomes" id="UP000278437">
    <property type="component" value="Chromosome"/>
</dbReference>
<dbReference type="KEGG" id="skh:STH12_00997"/>
<dbReference type="RefSeq" id="WP_126166525.1">
    <property type="nucleotide sequence ID" value="NZ_CP020373.1"/>
</dbReference>
<name>A0A3Q9E4Q3_9GAMM</name>
<keyword evidence="2" id="KW-1185">Reference proteome</keyword>
<gene>
    <name evidence="1" type="ORF">STH12_00997</name>
</gene>
<dbReference type="EMBL" id="CP020373">
    <property type="protein sequence ID" value="AZQ10133.1"/>
    <property type="molecule type" value="Genomic_DNA"/>
</dbReference>
<proteinExistence type="predicted"/>
<dbReference type="OrthoDB" id="5904112at2"/>
<evidence type="ECO:0000313" key="1">
    <source>
        <dbReference type="EMBL" id="AZQ10133.1"/>
    </source>
</evidence>
<dbReference type="AlphaFoldDB" id="A0A3Q9E4Q3"/>
<accession>A0A3Q9E4Q3</accession>
<sequence length="90" mass="10821">MLLLFTRCGEVKVTRHAVDRWRQRTGRTLPQLVEALATDSRPTKQQLRRIKKRSGWRPKRILECEHAYFLIQNRNVVTVYNKQPREQYDA</sequence>
<evidence type="ECO:0000313" key="2">
    <source>
        <dbReference type="Proteomes" id="UP000278437"/>
    </source>
</evidence>